<evidence type="ECO:0000256" key="1">
    <source>
        <dbReference type="SAM" id="Phobius"/>
    </source>
</evidence>
<name>A0ABV7M0U8_9GAMM</name>
<feature type="transmembrane region" description="Helical" evidence="1">
    <location>
        <begin position="43"/>
        <end position="60"/>
    </location>
</feature>
<keyword evidence="1" id="KW-1133">Transmembrane helix</keyword>
<keyword evidence="1" id="KW-0472">Membrane</keyword>
<proteinExistence type="predicted"/>
<evidence type="ECO:0000313" key="2">
    <source>
        <dbReference type="EMBL" id="MFC3292274.1"/>
    </source>
</evidence>
<feature type="transmembrane region" description="Helical" evidence="1">
    <location>
        <begin position="12"/>
        <end position="37"/>
    </location>
</feature>
<gene>
    <name evidence="2" type="ORF">ACFOEI_09340</name>
</gene>
<evidence type="ECO:0000313" key="3">
    <source>
        <dbReference type="Proteomes" id="UP001595640"/>
    </source>
</evidence>
<dbReference type="EMBL" id="JBHRUH010000015">
    <property type="protein sequence ID" value="MFC3292274.1"/>
    <property type="molecule type" value="Genomic_DNA"/>
</dbReference>
<feature type="transmembrane region" description="Helical" evidence="1">
    <location>
        <begin position="92"/>
        <end position="110"/>
    </location>
</feature>
<feature type="transmembrane region" description="Helical" evidence="1">
    <location>
        <begin position="67"/>
        <end position="86"/>
    </location>
</feature>
<accession>A0ABV7M0U8</accession>
<reference evidence="3" key="1">
    <citation type="journal article" date="2019" name="Int. J. Syst. Evol. Microbiol.">
        <title>The Global Catalogue of Microorganisms (GCM) 10K type strain sequencing project: providing services to taxonomists for standard genome sequencing and annotation.</title>
        <authorList>
            <consortium name="The Broad Institute Genomics Platform"/>
            <consortium name="The Broad Institute Genome Sequencing Center for Infectious Disease"/>
            <person name="Wu L."/>
            <person name="Ma J."/>
        </authorList>
    </citation>
    <scope>NUCLEOTIDE SEQUENCE [LARGE SCALE GENOMIC DNA]</scope>
    <source>
        <strain evidence="3">KCTC 12847</strain>
    </source>
</reference>
<keyword evidence="1" id="KW-0812">Transmembrane</keyword>
<protein>
    <submittedName>
        <fullName evidence="2">Glucose dehydrogenase</fullName>
    </submittedName>
</protein>
<dbReference type="Proteomes" id="UP001595640">
    <property type="component" value="Unassembled WGS sequence"/>
</dbReference>
<sequence>MISATQPRGATGWALLIFALILAFLGLVLAAGGLWLVALGGSWYYLIAGLGLILSGVLMAKDSLTGVWLYLAVFAGTVIWAVWEVGLSPWELLPRVFGYIVLGVIVLLLLPTLKRRQATT</sequence>
<dbReference type="RefSeq" id="WP_019019469.1">
    <property type="nucleotide sequence ID" value="NZ_BMXD01000002.1"/>
</dbReference>
<comment type="caution">
    <text evidence="2">The sequence shown here is derived from an EMBL/GenBank/DDBJ whole genome shotgun (WGS) entry which is preliminary data.</text>
</comment>
<keyword evidence="3" id="KW-1185">Reference proteome</keyword>
<organism evidence="2 3">
    <name type="scientific">Modicisalibacter luteus</name>
    <dbReference type="NCBI Taxonomy" id="453962"/>
    <lineage>
        <taxon>Bacteria</taxon>
        <taxon>Pseudomonadati</taxon>
        <taxon>Pseudomonadota</taxon>
        <taxon>Gammaproteobacteria</taxon>
        <taxon>Oceanospirillales</taxon>
        <taxon>Halomonadaceae</taxon>
        <taxon>Modicisalibacter</taxon>
    </lineage>
</organism>